<organism evidence="7 8">
    <name type="scientific">Chrysodeixis includens</name>
    <name type="common">Soybean looper</name>
    <name type="synonym">Pseudoplusia includens</name>
    <dbReference type="NCBI Taxonomy" id="689277"/>
    <lineage>
        <taxon>Eukaryota</taxon>
        <taxon>Metazoa</taxon>
        <taxon>Ecdysozoa</taxon>
        <taxon>Arthropoda</taxon>
        <taxon>Hexapoda</taxon>
        <taxon>Insecta</taxon>
        <taxon>Pterygota</taxon>
        <taxon>Neoptera</taxon>
        <taxon>Endopterygota</taxon>
        <taxon>Lepidoptera</taxon>
        <taxon>Glossata</taxon>
        <taxon>Ditrysia</taxon>
        <taxon>Noctuoidea</taxon>
        <taxon>Noctuidae</taxon>
        <taxon>Plusiinae</taxon>
        <taxon>Chrysodeixis</taxon>
    </lineage>
</organism>
<dbReference type="PANTHER" id="PTHR11610:SF150">
    <property type="entry name" value="FI01825P-RELATED"/>
    <property type="match status" value="1"/>
</dbReference>
<dbReference type="Pfam" id="PF00151">
    <property type="entry name" value="Lipase"/>
    <property type="match status" value="1"/>
</dbReference>
<comment type="subcellular location">
    <subcellularLocation>
        <location evidence="1">Secreted</location>
    </subcellularLocation>
</comment>
<name>A0A9N8Q142_CHRIL</name>
<dbReference type="GO" id="GO:0016042">
    <property type="term" value="P:lipid catabolic process"/>
    <property type="evidence" value="ECO:0007669"/>
    <property type="project" value="TreeGrafter"/>
</dbReference>
<dbReference type="GO" id="GO:0005615">
    <property type="term" value="C:extracellular space"/>
    <property type="evidence" value="ECO:0007669"/>
    <property type="project" value="TreeGrafter"/>
</dbReference>
<dbReference type="Proteomes" id="UP001154114">
    <property type="component" value="Chromosome 31"/>
</dbReference>
<dbReference type="PRINTS" id="PR00821">
    <property type="entry name" value="TAGLIPASE"/>
</dbReference>
<evidence type="ECO:0000256" key="2">
    <source>
        <dbReference type="ARBA" id="ARBA00010701"/>
    </source>
</evidence>
<dbReference type="GO" id="GO:0017171">
    <property type="term" value="F:serine hydrolase activity"/>
    <property type="evidence" value="ECO:0007669"/>
    <property type="project" value="TreeGrafter"/>
</dbReference>
<dbReference type="InterPro" id="IPR013818">
    <property type="entry name" value="Lipase"/>
</dbReference>
<evidence type="ECO:0000256" key="3">
    <source>
        <dbReference type="ARBA" id="ARBA00022525"/>
    </source>
</evidence>
<dbReference type="Gene3D" id="3.40.50.1820">
    <property type="entry name" value="alpha/beta hydrolase"/>
    <property type="match status" value="1"/>
</dbReference>
<feature type="signal peptide" evidence="5">
    <location>
        <begin position="1"/>
        <end position="17"/>
    </location>
</feature>
<dbReference type="PANTHER" id="PTHR11610">
    <property type="entry name" value="LIPASE"/>
    <property type="match status" value="1"/>
</dbReference>
<dbReference type="SUPFAM" id="SSF53474">
    <property type="entry name" value="alpha/beta-Hydrolases"/>
    <property type="match status" value="1"/>
</dbReference>
<protein>
    <recommendedName>
        <fullName evidence="6">Lipase domain-containing protein</fullName>
    </recommendedName>
</protein>
<dbReference type="OrthoDB" id="199913at2759"/>
<accession>A0A9N8Q142</accession>
<evidence type="ECO:0000313" key="8">
    <source>
        <dbReference type="Proteomes" id="UP001154114"/>
    </source>
</evidence>
<keyword evidence="5" id="KW-0732">Signal</keyword>
<dbReference type="InterPro" id="IPR000734">
    <property type="entry name" value="TAG_lipase"/>
</dbReference>
<evidence type="ECO:0000259" key="6">
    <source>
        <dbReference type="Pfam" id="PF00151"/>
    </source>
</evidence>
<evidence type="ECO:0000256" key="1">
    <source>
        <dbReference type="ARBA" id="ARBA00004613"/>
    </source>
</evidence>
<sequence length="334" mass="35670">MLPSIAVVILGLSAISALPHDPIMRKLEPGLRYQYVLDGNGVPHLTDLWGTAGDLANAARYNPATDNVYHLFTRSNPSVSQPMVLGNKALLNNNFDPSKLTVILIHGWIVDITGILGTNMIPALLAAADVNVIAVDWFAGAGGINYFTAVSNTEPSGISVANFITWFNSETGASLNNYFFIGHSLGGHQVGIVGRNLGGQVPYILSIDPASPGWNFKPERFQKTDGIYTEVIHSNAGLMGYLVPLGDVDIYPNGGIDMPGCPTPMCSHDQAVFYIAESMRTGGFTSRECSNYLAAIRDNCNLPGSLKMGGLLPKTGISGVYRVDTNAFSPFSMG</sequence>
<dbReference type="EMBL" id="LR824034">
    <property type="protein sequence ID" value="CAD0206988.1"/>
    <property type="molecule type" value="Genomic_DNA"/>
</dbReference>
<feature type="domain" description="Lipase" evidence="6">
    <location>
        <begin position="64"/>
        <end position="293"/>
    </location>
</feature>
<proteinExistence type="inferred from homology"/>
<keyword evidence="3" id="KW-0964">Secreted</keyword>
<evidence type="ECO:0000256" key="4">
    <source>
        <dbReference type="RuleBase" id="RU004262"/>
    </source>
</evidence>
<dbReference type="InterPro" id="IPR029058">
    <property type="entry name" value="AB_hydrolase_fold"/>
</dbReference>
<evidence type="ECO:0000256" key="5">
    <source>
        <dbReference type="SAM" id="SignalP"/>
    </source>
</evidence>
<dbReference type="GO" id="GO:0016298">
    <property type="term" value="F:lipase activity"/>
    <property type="evidence" value="ECO:0007669"/>
    <property type="project" value="InterPro"/>
</dbReference>
<comment type="similarity">
    <text evidence="2 4">Belongs to the AB hydrolase superfamily. Lipase family.</text>
</comment>
<evidence type="ECO:0000313" key="7">
    <source>
        <dbReference type="EMBL" id="CAD0206988.1"/>
    </source>
</evidence>
<dbReference type="AlphaFoldDB" id="A0A9N8Q142"/>
<feature type="chain" id="PRO_5040227655" description="Lipase domain-containing protein" evidence="5">
    <location>
        <begin position="18"/>
        <end position="334"/>
    </location>
</feature>
<keyword evidence="8" id="KW-1185">Reference proteome</keyword>
<reference evidence="7" key="1">
    <citation type="submission" date="2021-12" db="EMBL/GenBank/DDBJ databases">
        <authorList>
            <person name="King R."/>
        </authorList>
    </citation>
    <scope>NUCLEOTIDE SEQUENCE</scope>
</reference>
<gene>
    <name evidence="7" type="ORF">CINC_LOCUS9967</name>
</gene>